<dbReference type="EMBL" id="CM045762">
    <property type="protein sequence ID" value="KAI8010091.1"/>
    <property type="molecule type" value="Genomic_DNA"/>
</dbReference>
<gene>
    <name evidence="1" type="ORF">LOK49_LG06G01245</name>
</gene>
<dbReference type="Proteomes" id="UP001060215">
    <property type="component" value="Chromosome 5"/>
</dbReference>
<reference evidence="1 2" key="1">
    <citation type="journal article" date="2022" name="Plant J.">
        <title>Chromosome-level genome of Camellia lanceoleosa provides a valuable resource for understanding genome evolution and self-incompatibility.</title>
        <authorList>
            <person name="Gong W."/>
            <person name="Xiao S."/>
            <person name="Wang L."/>
            <person name="Liao Z."/>
            <person name="Chang Y."/>
            <person name="Mo W."/>
            <person name="Hu G."/>
            <person name="Li W."/>
            <person name="Zhao G."/>
            <person name="Zhu H."/>
            <person name="Hu X."/>
            <person name="Ji K."/>
            <person name="Xiang X."/>
            <person name="Song Q."/>
            <person name="Yuan D."/>
            <person name="Jin S."/>
            <person name="Zhang L."/>
        </authorList>
    </citation>
    <scope>NUCLEOTIDE SEQUENCE [LARGE SCALE GENOMIC DNA]</scope>
    <source>
        <strain evidence="1">SQ_2022a</strain>
    </source>
</reference>
<keyword evidence="2" id="KW-1185">Reference proteome</keyword>
<evidence type="ECO:0000313" key="1">
    <source>
        <dbReference type="EMBL" id="KAI8010091.1"/>
    </source>
</evidence>
<accession>A0ACC0HDW8</accession>
<protein>
    <submittedName>
        <fullName evidence="1">65-kDa microtubule-associated protein 1</fullName>
    </submittedName>
</protein>
<comment type="caution">
    <text evidence="1">The sequence shown here is derived from an EMBL/GenBank/DDBJ whole genome shotgun (WGS) entry which is preliminary data.</text>
</comment>
<sequence length="164" mass="18452">MEKRQRSRSEREEGAMMRGGEEIKGFGRLLGRMMGQSGGTNGASREEDVACSSFLDGIGSEENGGNDLDDGLMAEVEVERLDQLKASRMKEIALKRQTELEEIFDHAHSDIDLEAAQEKIMALIDSRNVDPSELLADMDNQIIKAKEETLSRKEILDEVEKWMF</sequence>
<proteinExistence type="predicted"/>
<name>A0ACC0HDW8_9ERIC</name>
<evidence type="ECO:0000313" key="2">
    <source>
        <dbReference type="Proteomes" id="UP001060215"/>
    </source>
</evidence>
<organism evidence="1 2">
    <name type="scientific">Camellia lanceoleosa</name>
    <dbReference type="NCBI Taxonomy" id="1840588"/>
    <lineage>
        <taxon>Eukaryota</taxon>
        <taxon>Viridiplantae</taxon>
        <taxon>Streptophyta</taxon>
        <taxon>Embryophyta</taxon>
        <taxon>Tracheophyta</taxon>
        <taxon>Spermatophyta</taxon>
        <taxon>Magnoliopsida</taxon>
        <taxon>eudicotyledons</taxon>
        <taxon>Gunneridae</taxon>
        <taxon>Pentapetalae</taxon>
        <taxon>asterids</taxon>
        <taxon>Ericales</taxon>
        <taxon>Theaceae</taxon>
        <taxon>Camellia</taxon>
    </lineage>
</organism>